<dbReference type="NCBIfam" id="NF006743">
    <property type="entry name" value="PRK09270.1-2"/>
    <property type="match status" value="1"/>
</dbReference>
<dbReference type="Gene3D" id="3.40.50.300">
    <property type="entry name" value="P-loop containing nucleotide triphosphate hydrolases"/>
    <property type="match status" value="1"/>
</dbReference>
<keyword evidence="1" id="KW-0808">Transferase</keyword>
<dbReference type="PANTHER" id="PTHR10285">
    <property type="entry name" value="URIDINE KINASE"/>
    <property type="match status" value="1"/>
</dbReference>
<organism evidence="1 2">
    <name type="scientific">Plantactinospora veratri</name>
    <dbReference type="NCBI Taxonomy" id="1436122"/>
    <lineage>
        <taxon>Bacteria</taxon>
        <taxon>Bacillati</taxon>
        <taxon>Actinomycetota</taxon>
        <taxon>Actinomycetes</taxon>
        <taxon>Micromonosporales</taxon>
        <taxon>Micromonosporaceae</taxon>
        <taxon>Plantactinospora</taxon>
    </lineage>
</organism>
<name>A0ABU7SHG7_9ACTN</name>
<dbReference type="SUPFAM" id="SSF52540">
    <property type="entry name" value="P-loop containing nucleoside triphosphate hydrolases"/>
    <property type="match status" value="1"/>
</dbReference>
<dbReference type="EMBL" id="JAZGQL010000016">
    <property type="protein sequence ID" value="MEE6309400.1"/>
    <property type="molecule type" value="Genomic_DNA"/>
</dbReference>
<proteinExistence type="predicted"/>
<protein>
    <submittedName>
        <fullName evidence="1">Nucleoside/nucleotide kinase family protein</fullName>
    </submittedName>
</protein>
<reference evidence="1 2" key="1">
    <citation type="submission" date="2024-01" db="EMBL/GenBank/DDBJ databases">
        <title>Genome insights into Plantactinospora veratri sp. nov.</title>
        <authorList>
            <person name="Wang L."/>
        </authorList>
    </citation>
    <scope>NUCLEOTIDE SEQUENCE [LARGE SCALE GENOMIC DNA]</scope>
    <source>
        <strain evidence="1 2">NEAU-FHS4</strain>
    </source>
</reference>
<evidence type="ECO:0000313" key="1">
    <source>
        <dbReference type="EMBL" id="MEE6309400.1"/>
    </source>
</evidence>
<keyword evidence="1" id="KW-0418">Kinase</keyword>
<accession>A0ABU7SHG7</accession>
<gene>
    <name evidence="1" type="ORF">V1634_21430</name>
</gene>
<sequence length="215" mass="23188">MRPDPSPHTLDQLVARARALASTGPRRLLGITGAPAAGKSTLAGLLVAALGGVAELVPMDGFHLAESELHRLGRHARKGAPDTFDAAGFVALLRRLRAGTETVYAPEFRRELEEPVAGAIPVPPSVPLVVVEGNYLLVPDQPWGEVRGLLDEVWFLELDESERLHRLTERHIAFGRQPMEAAARARGTDQRNAELIAGTVDRADLIVRMAPSNPA</sequence>
<dbReference type="InterPro" id="IPR027417">
    <property type="entry name" value="P-loop_NTPase"/>
</dbReference>
<comment type="caution">
    <text evidence="1">The sequence shown here is derived from an EMBL/GenBank/DDBJ whole genome shotgun (WGS) entry which is preliminary data.</text>
</comment>
<evidence type="ECO:0000313" key="2">
    <source>
        <dbReference type="Proteomes" id="UP001339911"/>
    </source>
</evidence>
<dbReference type="GO" id="GO:0016301">
    <property type="term" value="F:kinase activity"/>
    <property type="evidence" value="ECO:0007669"/>
    <property type="project" value="UniProtKB-KW"/>
</dbReference>
<dbReference type="RefSeq" id="WP_331209674.1">
    <property type="nucleotide sequence ID" value="NZ_JAZGQL010000016.1"/>
</dbReference>
<dbReference type="Proteomes" id="UP001339911">
    <property type="component" value="Unassembled WGS sequence"/>
</dbReference>
<keyword evidence="2" id="KW-1185">Reference proteome</keyword>